<dbReference type="InterPro" id="IPR036855">
    <property type="entry name" value="Znf_CCCH_sf"/>
</dbReference>
<evidence type="ECO:0000313" key="9">
    <source>
        <dbReference type="Proteomes" id="UP000219338"/>
    </source>
</evidence>
<dbReference type="InterPro" id="IPR057683">
    <property type="entry name" value="DUF7923"/>
</dbReference>
<dbReference type="Gene3D" id="4.10.1000.10">
    <property type="entry name" value="Zinc finger, CCCH-type"/>
    <property type="match status" value="1"/>
</dbReference>
<evidence type="ECO:0000259" key="7">
    <source>
        <dbReference type="PROSITE" id="PS50103"/>
    </source>
</evidence>
<feature type="zinc finger region" description="C3H1-type" evidence="4">
    <location>
        <begin position="347"/>
        <end position="374"/>
    </location>
</feature>
<evidence type="ECO:0000256" key="4">
    <source>
        <dbReference type="PROSITE-ProRule" id="PRU00723"/>
    </source>
</evidence>
<evidence type="ECO:0000313" key="8">
    <source>
        <dbReference type="EMBL" id="SJL05743.1"/>
    </source>
</evidence>
<feature type="coiled-coil region" evidence="5">
    <location>
        <begin position="25"/>
        <end position="80"/>
    </location>
</feature>
<proteinExistence type="predicted"/>
<sequence length="481" mass="53574">MDRPPATDKRNDLWKSLISQQTELFSETVLENEQFRSRVEELEREVAVWKQGYINAESQTDSLQKEVAHLQQMIESINEDNPLILALVDGDGNIFTDELLRQGQAGGRNAAMMLTKGLTDHTATVDARRSARSRVWLTVYCNKQGLSDTLIANDVCTSEQFEAFFLGFNQAAPLFSIIDVGTGKEAADTKIKEHLRLFTRFPQTFLVYFGGRAFPLLHRAMILTWHEGAHDNGYTSTLASLQNEGLLDKIVLLRGYKEMAIELQHLQLPVVEVGGVFRSTKLPGHARHGSQKLQVAAYGNTPESKTNVAKAAGRPKYLNPKLVRIFNINPLTVPHFMKFFSEQPLNKHKPPPCTFYYLGACRQGPKCTYGHDYTLTERNLAEMRAISKKFPCANLNRGKVCHAGDDCISGHFCPRGNTCSFLKEGKCKFVGKDMHSRPKLTKSSAPSSIADATESDTLSQTGTAMSDIDYSSSGSNHPNHS</sequence>
<keyword evidence="9" id="KW-1185">Reference proteome</keyword>
<dbReference type="InterPro" id="IPR000571">
    <property type="entry name" value="Znf_CCCH"/>
</dbReference>
<dbReference type="EMBL" id="FUEG01000006">
    <property type="protein sequence ID" value="SJL05743.1"/>
    <property type="molecule type" value="Genomic_DNA"/>
</dbReference>
<evidence type="ECO:0000256" key="2">
    <source>
        <dbReference type="ARBA" id="ARBA00022771"/>
    </source>
</evidence>
<dbReference type="PANTHER" id="PTHR37543">
    <property type="entry name" value="CCCH ZINC FINGER DNA BINDING PROTEIN (AFU_ORTHOLOGUE AFUA_5G12760)"/>
    <property type="match status" value="1"/>
</dbReference>
<keyword evidence="5" id="KW-0175">Coiled coil</keyword>
<dbReference type="STRING" id="47428.A0A284RAF0"/>
<keyword evidence="1 4" id="KW-0479">Metal-binding</keyword>
<dbReference type="SUPFAM" id="SSF90229">
    <property type="entry name" value="CCCH zinc finger"/>
    <property type="match status" value="1"/>
</dbReference>
<gene>
    <name evidence="8" type="ORF">ARMOST_09079</name>
</gene>
<protein>
    <recommendedName>
        <fullName evidence="7">C3H1-type domain-containing protein</fullName>
    </recommendedName>
</protein>
<name>A0A284RAF0_ARMOS</name>
<feature type="compositionally biased region" description="Polar residues" evidence="6">
    <location>
        <begin position="455"/>
        <end position="481"/>
    </location>
</feature>
<dbReference type="PANTHER" id="PTHR37543:SF1">
    <property type="entry name" value="CCCH ZINC FINGER DNA BINDING PROTEIN (AFU_ORTHOLOGUE AFUA_5G12760)"/>
    <property type="match status" value="1"/>
</dbReference>
<dbReference type="AlphaFoldDB" id="A0A284RAF0"/>
<dbReference type="OrthoDB" id="2270193at2759"/>
<evidence type="ECO:0000256" key="6">
    <source>
        <dbReference type="SAM" id="MobiDB-lite"/>
    </source>
</evidence>
<feature type="region of interest" description="Disordered" evidence="6">
    <location>
        <begin position="436"/>
        <end position="481"/>
    </location>
</feature>
<organism evidence="8 9">
    <name type="scientific">Armillaria ostoyae</name>
    <name type="common">Armillaria root rot fungus</name>
    <dbReference type="NCBI Taxonomy" id="47428"/>
    <lineage>
        <taxon>Eukaryota</taxon>
        <taxon>Fungi</taxon>
        <taxon>Dikarya</taxon>
        <taxon>Basidiomycota</taxon>
        <taxon>Agaricomycotina</taxon>
        <taxon>Agaricomycetes</taxon>
        <taxon>Agaricomycetidae</taxon>
        <taxon>Agaricales</taxon>
        <taxon>Marasmiineae</taxon>
        <taxon>Physalacriaceae</taxon>
        <taxon>Armillaria</taxon>
    </lineage>
</organism>
<dbReference type="Proteomes" id="UP000219338">
    <property type="component" value="Unassembled WGS sequence"/>
</dbReference>
<keyword evidence="3 4" id="KW-0862">Zinc</keyword>
<dbReference type="Pfam" id="PF25540">
    <property type="entry name" value="DUF7923"/>
    <property type="match status" value="2"/>
</dbReference>
<dbReference type="OMA" id="AGNMEVI"/>
<feature type="domain" description="C3H1-type" evidence="7">
    <location>
        <begin position="347"/>
        <end position="374"/>
    </location>
</feature>
<dbReference type="GO" id="GO:0008270">
    <property type="term" value="F:zinc ion binding"/>
    <property type="evidence" value="ECO:0007669"/>
    <property type="project" value="UniProtKB-KW"/>
</dbReference>
<accession>A0A284RAF0</accession>
<keyword evidence="2 4" id="KW-0863">Zinc-finger</keyword>
<reference evidence="9" key="1">
    <citation type="journal article" date="2017" name="Nat. Ecol. Evol.">
        <title>Genome expansion and lineage-specific genetic innovations in the forest pathogenic fungi Armillaria.</title>
        <authorList>
            <person name="Sipos G."/>
            <person name="Prasanna A.N."/>
            <person name="Walter M.C."/>
            <person name="O'Connor E."/>
            <person name="Balint B."/>
            <person name="Krizsan K."/>
            <person name="Kiss B."/>
            <person name="Hess J."/>
            <person name="Varga T."/>
            <person name="Slot J."/>
            <person name="Riley R."/>
            <person name="Boka B."/>
            <person name="Rigling D."/>
            <person name="Barry K."/>
            <person name="Lee J."/>
            <person name="Mihaltcheva S."/>
            <person name="LaButti K."/>
            <person name="Lipzen A."/>
            <person name="Waldron R."/>
            <person name="Moloney N.M."/>
            <person name="Sperisen C."/>
            <person name="Kredics L."/>
            <person name="Vagvoelgyi C."/>
            <person name="Patrignani A."/>
            <person name="Fitzpatrick D."/>
            <person name="Nagy I."/>
            <person name="Doyle S."/>
            <person name="Anderson J.B."/>
            <person name="Grigoriev I.V."/>
            <person name="Gueldener U."/>
            <person name="Muensterkoetter M."/>
            <person name="Nagy L.G."/>
        </authorList>
    </citation>
    <scope>NUCLEOTIDE SEQUENCE [LARGE SCALE GENOMIC DNA]</scope>
    <source>
        <strain evidence="9">C18/9</strain>
    </source>
</reference>
<dbReference type="PROSITE" id="PS50103">
    <property type="entry name" value="ZF_C3H1"/>
    <property type="match status" value="1"/>
</dbReference>
<evidence type="ECO:0000256" key="1">
    <source>
        <dbReference type="ARBA" id="ARBA00022723"/>
    </source>
</evidence>
<evidence type="ECO:0000256" key="5">
    <source>
        <dbReference type="SAM" id="Coils"/>
    </source>
</evidence>
<evidence type="ECO:0000256" key="3">
    <source>
        <dbReference type="ARBA" id="ARBA00022833"/>
    </source>
</evidence>